<dbReference type="PANTHER" id="PTHR19446">
    <property type="entry name" value="REVERSE TRANSCRIPTASES"/>
    <property type="match status" value="1"/>
</dbReference>
<protein>
    <recommendedName>
        <fullName evidence="1">Reverse transcriptase domain-containing protein</fullName>
    </recommendedName>
</protein>
<proteinExistence type="predicted"/>
<accession>A0A813JXS2</accession>
<dbReference type="Proteomes" id="UP000626109">
    <property type="component" value="Unassembled WGS sequence"/>
</dbReference>
<dbReference type="EMBL" id="CAJNNW010026764">
    <property type="protein sequence ID" value="CAE8687607.1"/>
    <property type="molecule type" value="Genomic_DNA"/>
</dbReference>
<gene>
    <name evidence="2" type="ORF">PGLA2088_LOCUS25534</name>
</gene>
<organism evidence="2 3">
    <name type="scientific">Polarella glacialis</name>
    <name type="common">Dinoflagellate</name>
    <dbReference type="NCBI Taxonomy" id="89957"/>
    <lineage>
        <taxon>Eukaryota</taxon>
        <taxon>Sar</taxon>
        <taxon>Alveolata</taxon>
        <taxon>Dinophyceae</taxon>
        <taxon>Suessiales</taxon>
        <taxon>Suessiaceae</taxon>
        <taxon>Polarella</taxon>
    </lineage>
</organism>
<dbReference type="CDD" id="cd01650">
    <property type="entry name" value="RT_nLTR_like"/>
    <property type="match status" value="1"/>
</dbReference>
<evidence type="ECO:0000259" key="1">
    <source>
        <dbReference type="PROSITE" id="PS50878"/>
    </source>
</evidence>
<dbReference type="Pfam" id="PF00078">
    <property type="entry name" value="RVT_1"/>
    <property type="match status" value="1"/>
</dbReference>
<dbReference type="InterPro" id="IPR043502">
    <property type="entry name" value="DNA/RNA_pol_sf"/>
</dbReference>
<evidence type="ECO:0000313" key="2">
    <source>
        <dbReference type="EMBL" id="CAE8687607.1"/>
    </source>
</evidence>
<feature type="domain" description="Reverse transcriptase" evidence="1">
    <location>
        <begin position="63"/>
        <end position="322"/>
    </location>
</feature>
<reference evidence="2" key="1">
    <citation type="submission" date="2021-02" db="EMBL/GenBank/DDBJ databases">
        <authorList>
            <person name="Dougan E. K."/>
            <person name="Rhodes N."/>
            <person name="Thang M."/>
            <person name="Chan C."/>
        </authorList>
    </citation>
    <scope>NUCLEOTIDE SEQUENCE</scope>
</reference>
<dbReference type="InterPro" id="IPR000477">
    <property type="entry name" value="RT_dom"/>
</dbReference>
<dbReference type="AlphaFoldDB" id="A0A813JXS2"/>
<evidence type="ECO:0000313" key="3">
    <source>
        <dbReference type="Proteomes" id="UP000626109"/>
    </source>
</evidence>
<comment type="caution">
    <text evidence="2">The sequence shown here is derived from an EMBL/GenBank/DDBJ whole genome shotgun (WGS) entry which is preliminary data.</text>
</comment>
<dbReference type="SUPFAM" id="SSF56672">
    <property type="entry name" value="DNA/RNA polymerases"/>
    <property type="match status" value="1"/>
</dbReference>
<sequence length="366" mass="41993">MPRTPIVQHPPPIDLSLFTLDELDFILRKIKNNRSPGPDSIPSEFWKWTSPTFRDHILALLNNCFMGASSPEEWNEAHIVAILKQQKDPLLPESFRPIALCDAIYKIYAALLQRRLALALDDSLRTSQYGFRSKKSTSQPIFILRQVLDLHERRQGRMHFLFLDWSKAFDSITHENIEIALSRYEIPEPFVKAVTALYRSPTFRVKNGSDLSSLHVQQRGIRQGCPLSPYLFIIVLSCLMHDVEEEFTHRYELLPNPFSASSPLWDLEYADDTVLFSPNPITLQNSYISCSTMPPELAFTSTLKNANTSNSTRILTFTSVTQRKDNANAARVFMVRPSLWAPPSQFLKLLSTWEYISPKKPAPKRI</sequence>
<dbReference type="PROSITE" id="PS50878">
    <property type="entry name" value="RT_POL"/>
    <property type="match status" value="1"/>
</dbReference>
<name>A0A813JXS2_POLGL</name>